<feature type="transmembrane region" description="Helical" evidence="2">
    <location>
        <begin position="107"/>
        <end position="131"/>
    </location>
</feature>
<dbReference type="InterPro" id="IPR010540">
    <property type="entry name" value="CmpB_TMEM229"/>
</dbReference>
<dbReference type="Proteomes" id="UP001199424">
    <property type="component" value="Unassembled WGS sequence"/>
</dbReference>
<feature type="transmembrane region" description="Helical" evidence="2">
    <location>
        <begin position="37"/>
        <end position="58"/>
    </location>
</feature>
<dbReference type="RefSeq" id="WP_308449110.1">
    <property type="nucleotide sequence ID" value="NZ_JAJEQC010000005.1"/>
</dbReference>
<dbReference type="AlphaFoldDB" id="A0AAE3DGW8"/>
<reference evidence="3" key="1">
    <citation type="submission" date="2021-10" db="EMBL/GenBank/DDBJ databases">
        <title>Anaerobic single-cell dispensing facilitates the cultivation of human gut bacteria.</title>
        <authorList>
            <person name="Afrizal A."/>
        </authorList>
    </citation>
    <scope>NUCLEOTIDE SEQUENCE</scope>
    <source>
        <strain evidence="3">CLA-AA-H250</strain>
    </source>
</reference>
<evidence type="ECO:0000313" key="4">
    <source>
        <dbReference type="Proteomes" id="UP001199424"/>
    </source>
</evidence>
<keyword evidence="4" id="KW-1185">Reference proteome</keyword>
<dbReference type="Pfam" id="PF06541">
    <property type="entry name" value="ABC_trans_CmpB"/>
    <property type="match status" value="1"/>
</dbReference>
<proteinExistence type="predicted"/>
<protein>
    <recommendedName>
        <fullName evidence="5">ABC transporter permease</fullName>
    </recommendedName>
</protein>
<feature type="transmembrane region" description="Helical" evidence="2">
    <location>
        <begin position="64"/>
        <end position="86"/>
    </location>
</feature>
<comment type="caution">
    <text evidence="3">The sequence shown here is derived from an EMBL/GenBank/DDBJ whole genome shotgun (WGS) entry which is preliminary data.</text>
</comment>
<evidence type="ECO:0000313" key="3">
    <source>
        <dbReference type="EMBL" id="MCC2136715.1"/>
    </source>
</evidence>
<feature type="coiled-coil region" evidence="1">
    <location>
        <begin position="220"/>
        <end position="258"/>
    </location>
</feature>
<name>A0AAE3DGW8_9FIRM</name>
<dbReference type="EMBL" id="JAJEQC010000005">
    <property type="protein sequence ID" value="MCC2136715.1"/>
    <property type="molecule type" value="Genomic_DNA"/>
</dbReference>
<organism evidence="3 4">
    <name type="scientific">Hominenteromicrobium mulieris</name>
    <dbReference type="NCBI Taxonomy" id="2885357"/>
    <lineage>
        <taxon>Bacteria</taxon>
        <taxon>Bacillati</taxon>
        <taxon>Bacillota</taxon>
        <taxon>Clostridia</taxon>
        <taxon>Eubacteriales</taxon>
        <taxon>Oscillospiraceae</taxon>
        <taxon>Hominenteromicrobium</taxon>
    </lineage>
</organism>
<gene>
    <name evidence="3" type="ORF">LKD31_06760</name>
</gene>
<keyword evidence="2" id="KW-0472">Membrane</keyword>
<feature type="transmembrane region" description="Helical" evidence="2">
    <location>
        <begin position="137"/>
        <end position="163"/>
    </location>
</feature>
<evidence type="ECO:0008006" key="5">
    <source>
        <dbReference type="Google" id="ProtNLM"/>
    </source>
</evidence>
<keyword evidence="2" id="KW-0812">Transmembrane</keyword>
<sequence length="303" mass="34807">MTFYDLLWYFTIYSFLGWCSEVIFATVTTGKFVNRGFLNGPVCPIYGFGMSLVLLVLLPFSDNIPLLFIGGALLTSAIELVGGWALKKFFHTTWWDYSNQPFNLGGYICLKFSILWGLCVVVVIRIVHTAIASLVHWIPFTLGAILVGIFIALFITDTIVTVLTIRKLNEKLTVINDMSARLRKESDAISNGLGRLTLLADEKITEQKQEFNEKARPVLEEKLQAQRAQLSEKYEEYRASLEDRRVKAQKSAEDLRAQWNSVTSKLQRHTQRRLLRAFPTMKNDRTDEALRRLRAWMDEKKEN</sequence>
<accession>A0AAE3DGW8</accession>
<evidence type="ECO:0000256" key="1">
    <source>
        <dbReference type="SAM" id="Coils"/>
    </source>
</evidence>
<evidence type="ECO:0000256" key="2">
    <source>
        <dbReference type="SAM" id="Phobius"/>
    </source>
</evidence>
<keyword evidence="1" id="KW-0175">Coiled coil</keyword>
<feature type="transmembrane region" description="Helical" evidence="2">
    <location>
        <begin position="6"/>
        <end position="25"/>
    </location>
</feature>
<keyword evidence="2" id="KW-1133">Transmembrane helix</keyword>